<dbReference type="PROSITE" id="PS51257">
    <property type="entry name" value="PROKAR_LIPOPROTEIN"/>
    <property type="match status" value="1"/>
</dbReference>
<keyword evidence="5" id="KW-1185">Reference proteome</keyword>
<dbReference type="InterPro" id="IPR039424">
    <property type="entry name" value="SBP_5"/>
</dbReference>
<evidence type="ECO:0000259" key="3">
    <source>
        <dbReference type="Pfam" id="PF00496"/>
    </source>
</evidence>
<feature type="region of interest" description="Disordered" evidence="2">
    <location>
        <begin position="27"/>
        <end position="56"/>
    </location>
</feature>
<evidence type="ECO:0000313" key="4">
    <source>
        <dbReference type="EMBL" id="MFD1929833.1"/>
    </source>
</evidence>
<dbReference type="PANTHER" id="PTHR30290:SF38">
    <property type="entry name" value="D,D-DIPEPTIDE-BINDING PERIPLASMIC PROTEIN DDPA-RELATED"/>
    <property type="match status" value="1"/>
</dbReference>
<dbReference type="RefSeq" id="WP_381540349.1">
    <property type="nucleotide sequence ID" value="NZ_JBHUGI010000037.1"/>
</dbReference>
<dbReference type="CDD" id="cd08502">
    <property type="entry name" value="PBP2_NikA_DppA_OppA_like_16"/>
    <property type="match status" value="1"/>
</dbReference>
<comment type="caution">
    <text evidence="4">The sequence shown here is derived from an EMBL/GenBank/DDBJ whole genome shotgun (WGS) entry which is preliminary data.</text>
</comment>
<name>A0ABW4SJW6_9BACL</name>
<reference evidence="5" key="1">
    <citation type="journal article" date="2019" name="Int. J. Syst. Evol. Microbiol.">
        <title>The Global Catalogue of Microorganisms (GCM) 10K type strain sequencing project: providing services to taxonomists for standard genome sequencing and annotation.</title>
        <authorList>
            <consortium name="The Broad Institute Genomics Platform"/>
            <consortium name="The Broad Institute Genome Sequencing Center for Infectious Disease"/>
            <person name="Wu L."/>
            <person name="Ma J."/>
        </authorList>
    </citation>
    <scope>NUCLEOTIDE SEQUENCE [LARGE SCALE GENOMIC DNA]</scope>
    <source>
        <strain evidence="5">CGMCC 4.7177</strain>
    </source>
</reference>
<dbReference type="Gene3D" id="3.10.105.10">
    <property type="entry name" value="Dipeptide-binding Protein, Domain 3"/>
    <property type="match status" value="1"/>
</dbReference>
<evidence type="ECO:0000256" key="1">
    <source>
        <dbReference type="ARBA" id="ARBA00022729"/>
    </source>
</evidence>
<dbReference type="PANTHER" id="PTHR30290">
    <property type="entry name" value="PERIPLASMIC BINDING COMPONENT OF ABC TRANSPORTER"/>
    <property type="match status" value="1"/>
</dbReference>
<evidence type="ECO:0000256" key="2">
    <source>
        <dbReference type="SAM" id="MobiDB-lite"/>
    </source>
</evidence>
<dbReference type="InterPro" id="IPR000914">
    <property type="entry name" value="SBP_5_dom"/>
</dbReference>
<evidence type="ECO:0000313" key="5">
    <source>
        <dbReference type="Proteomes" id="UP001597218"/>
    </source>
</evidence>
<organism evidence="4 5">
    <name type="scientific">Sporosarcina siberiensis</name>
    <dbReference type="NCBI Taxonomy" id="1365606"/>
    <lineage>
        <taxon>Bacteria</taxon>
        <taxon>Bacillati</taxon>
        <taxon>Bacillota</taxon>
        <taxon>Bacilli</taxon>
        <taxon>Bacillales</taxon>
        <taxon>Caryophanaceae</taxon>
        <taxon>Sporosarcina</taxon>
    </lineage>
</organism>
<sequence>MKIKKYGLLMLVGLLFIFIVGCTNDSANEDEKETTEPDKSTESTETDEPSTDSAYTGGEIRVALNTQPPSLDPHMGTATATKDAARPIFETLLALNANYEVEPMLAESYEQSEDGLQFTFNLRQGIKFHNGNEMKAEDVVASLERWVSKAGRAKNAIGDGKFEIVDEYTVTLTLPEPSVGALHVLASFNQFGGIMPKEIVDNAPVDGITEYIGTGPYKFVEWKQDQYIKYERYEEYQPVEGTPSGLAGKREALVDTIFIEFVADSSTRVAGMTTEEYDIGIAMPVDSYDQLKSMDELKTEIALASGPVVVFNKKEGLMTNPDMRHAFNMALDYDSVMKAGFVSSDFYRLSPGIMFPEQKDWFTDVGKENYNPNNPELAKEMFEKAGYNGETIRILTTRDYEYMYNIAIVVQAELKKIGVPVDVQVLDWPTLLEKMKDPSAYDLVTTGYSTVTDPTQHLIFDPKNPGWNDDAKTAELIAKIRTSSTPAEAFPYWEELQEHTWMTQLPYIRFGDNYVLYAYNKGLEGFTQFEGLVLWNIGKKQD</sequence>
<gene>
    <name evidence="4" type="ORF">ACFSFY_17490</name>
</gene>
<dbReference type="SUPFAM" id="SSF53850">
    <property type="entry name" value="Periplasmic binding protein-like II"/>
    <property type="match status" value="1"/>
</dbReference>
<protein>
    <submittedName>
        <fullName evidence="4">ABC transporter substrate-binding protein</fullName>
    </submittedName>
</protein>
<dbReference type="EMBL" id="JBHUGI010000037">
    <property type="protein sequence ID" value="MFD1929833.1"/>
    <property type="molecule type" value="Genomic_DNA"/>
</dbReference>
<keyword evidence="1" id="KW-0732">Signal</keyword>
<dbReference type="Proteomes" id="UP001597218">
    <property type="component" value="Unassembled WGS sequence"/>
</dbReference>
<dbReference type="PIRSF" id="PIRSF002741">
    <property type="entry name" value="MppA"/>
    <property type="match status" value="1"/>
</dbReference>
<feature type="domain" description="Solute-binding protein family 5" evidence="3">
    <location>
        <begin position="100"/>
        <end position="455"/>
    </location>
</feature>
<dbReference type="Gene3D" id="3.40.190.10">
    <property type="entry name" value="Periplasmic binding protein-like II"/>
    <property type="match status" value="1"/>
</dbReference>
<accession>A0ABW4SJW6</accession>
<dbReference type="InterPro" id="IPR030678">
    <property type="entry name" value="Peptide/Ni-bd"/>
</dbReference>
<proteinExistence type="predicted"/>
<dbReference type="Pfam" id="PF00496">
    <property type="entry name" value="SBP_bac_5"/>
    <property type="match status" value="1"/>
</dbReference>